<dbReference type="KEGG" id="pgs:CPT03_14005"/>
<proteinExistence type="predicted"/>
<accession>A0A2D1U7D2</accession>
<name>A0A2D1U7D2_9SPHI</name>
<gene>
    <name evidence="1" type="ORF">CPT03_14005</name>
</gene>
<dbReference type="AlphaFoldDB" id="A0A2D1U7D2"/>
<organism evidence="1 2">
    <name type="scientific">Pedobacter ginsengisoli</name>
    <dbReference type="NCBI Taxonomy" id="363852"/>
    <lineage>
        <taxon>Bacteria</taxon>
        <taxon>Pseudomonadati</taxon>
        <taxon>Bacteroidota</taxon>
        <taxon>Sphingobacteriia</taxon>
        <taxon>Sphingobacteriales</taxon>
        <taxon>Sphingobacteriaceae</taxon>
        <taxon>Pedobacter</taxon>
    </lineage>
</organism>
<dbReference type="Proteomes" id="UP000223749">
    <property type="component" value="Chromosome"/>
</dbReference>
<sequence length="219" mass="24831">MYVLLDNNWYLPYQEIKDDFQTGDVLLVHGRYEFSIAIEAVQWSPFSHVGMIVRAKDIGLAGKAPELLLWEANSLTNLPDVITGQAKPGPMLVDLEERLSRTAKDFEDVKFAFKPLHLTPETDIRPALQGLISTVNQAGFPSDEEMAYRFFEGRYRGLPASTDAFFCSELLAHTFMEMGLLGTKYPINAYAPKDFSDEGTVRLRKRAQFGNERFFNPPI</sequence>
<dbReference type="Gene3D" id="3.90.1720.10">
    <property type="entry name" value="endopeptidase domain like (from Nostoc punctiforme)"/>
    <property type="match status" value="1"/>
</dbReference>
<dbReference type="SUPFAM" id="SSF54001">
    <property type="entry name" value="Cysteine proteinases"/>
    <property type="match status" value="1"/>
</dbReference>
<dbReference type="RefSeq" id="WP_099439427.1">
    <property type="nucleotide sequence ID" value="NZ_CP024091.1"/>
</dbReference>
<dbReference type="OrthoDB" id="2080662at2"/>
<protein>
    <recommendedName>
        <fullName evidence="3">Permuted papain-like amidase YaeF/Yiix C92 family enzyme</fullName>
    </recommendedName>
</protein>
<keyword evidence="2" id="KW-1185">Reference proteome</keyword>
<evidence type="ECO:0008006" key="3">
    <source>
        <dbReference type="Google" id="ProtNLM"/>
    </source>
</evidence>
<evidence type="ECO:0000313" key="1">
    <source>
        <dbReference type="EMBL" id="ATP57506.1"/>
    </source>
</evidence>
<reference evidence="1 2" key="1">
    <citation type="submission" date="2017-10" db="EMBL/GenBank/DDBJ databases">
        <title>Whole genome of Pedobacter ginsengisoli T01R-27 isolated from tomato rhizosphere.</title>
        <authorList>
            <person name="Weon H.-Y."/>
            <person name="Lee S.A."/>
            <person name="Sang M.K."/>
            <person name="Song J."/>
        </authorList>
    </citation>
    <scope>NUCLEOTIDE SEQUENCE [LARGE SCALE GENOMIC DNA]</scope>
    <source>
        <strain evidence="1 2">T01R-27</strain>
    </source>
</reference>
<evidence type="ECO:0000313" key="2">
    <source>
        <dbReference type="Proteomes" id="UP000223749"/>
    </source>
</evidence>
<dbReference type="EMBL" id="CP024091">
    <property type="protein sequence ID" value="ATP57506.1"/>
    <property type="molecule type" value="Genomic_DNA"/>
</dbReference>
<dbReference type="InterPro" id="IPR038765">
    <property type="entry name" value="Papain-like_cys_pep_sf"/>
</dbReference>